<dbReference type="Proteomes" id="UP000233517">
    <property type="component" value="Unassembled WGS sequence"/>
</dbReference>
<feature type="chain" id="PRO_5014774648" description="DUF4190 domain-containing protein" evidence="2">
    <location>
        <begin position="23"/>
        <end position="135"/>
    </location>
</feature>
<feature type="transmembrane region" description="Helical" evidence="1">
    <location>
        <begin position="104"/>
        <end position="130"/>
    </location>
</feature>
<evidence type="ECO:0000256" key="2">
    <source>
        <dbReference type="SAM" id="SignalP"/>
    </source>
</evidence>
<organism evidence="3 4">
    <name type="scientific">Candidatus Falkowbacteria bacterium HGW-Falkowbacteria-1</name>
    <dbReference type="NCBI Taxonomy" id="2013768"/>
    <lineage>
        <taxon>Bacteria</taxon>
        <taxon>Candidatus Falkowiibacteriota</taxon>
    </lineage>
</organism>
<comment type="caution">
    <text evidence="3">The sequence shown here is derived from an EMBL/GenBank/DDBJ whole genome shotgun (WGS) entry which is preliminary data.</text>
</comment>
<dbReference type="EMBL" id="PHAI01000003">
    <property type="protein sequence ID" value="PKM91171.1"/>
    <property type="molecule type" value="Genomic_DNA"/>
</dbReference>
<sequence>MKKFKIFIFLVFLLFSSRTVSAAGSWGLDDVVNNKADLKGAFNTEEVNKYENNSSFYLSGRIGLIIGSILSFIGVLFMVLIIYGGLLWMTARGNEQQTEKAKSLIIQAIIGLVIVLSAYAITNLIGGVFFPSSSE</sequence>
<evidence type="ECO:0000313" key="3">
    <source>
        <dbReference type="EMBL" id="PKM91171.1"/>
    </source>
</evidence>
<evidence type="ECO:0000256" key="1">
    <source>
        <dbReference type="SAM" id="Phobius"/>
    </source>
</evidence>
<reference evidence="3 4" key="1">
    <citation type="journal article" date="2017" name="ISME J.">
        <title>Potential for microbial H2 and metal transformations associated with novel bacteria and archaea in deep terrestrial subsurface sediments.</title>
        <authorList>
            <person name="Hernsdorf A.W."/>
            <person name="Amano Y."/>
            <person name="Miyakawa K."/>
            <person name="Ise K."/>
            <person name="Suzuki Y."/>
            <person name="Anantharaman K."/>
            <person name="Probst A."/>
            <person name="Burstein D."/>
            <person name="Thomas B.C."/>
            <person name="Banfield J.F."/>
        </authorList>
    </citation>
    <scope>NUCLEOTIDE SEQUENCE [LARGE SCALE GENOMIC DNA]</scope>
    <source>
        <strain evidence="3">HGW-Falkowbacteria-1</strain>
    </source>
</reference>
<feature type="transmembrane region" description="Helical" evidence="1">
    <location>
        <begin position="62"/>
        <end position="83"/>
    </location>
</feature>
<dbReference type="AlphaFoldDB" id="A0A2N2E8Y1"/>
<keyword evidence="2" id="KW-0732">Signal</keyword>
<dbReference type="Pfam" id="PF18895">
    <property type="entry name" value="T4SS_pilin"/>
    <property type="match status" value="1"/>
</dbReference>
<protein>
    <recommendedName>
        <fullName evidence="5">DUF4190 domain-containing protein</fullName>
    </recommendedName>
</protein>
<dbReference type="InterPro" id="IPR043993">
    <property type="entry name" value="T4SS_pilin"/>
</dbReference>
<keyword evidence="1" id="KW-0812">Transmembrane</keyword>
<keyword evidence="1" id="KW-0472">Membrane</keyword>
<evidence type="ECO:0008006" key="5">
    <source>
        <dbReference type="Google" id="ProtNLM"/>
    </source>
</evidence>
<feature type="signal peptide" evidence="2">
    <location>
        <begin position="1"/>
        <end position="22"/>
    </location>
</feature>
<evidence type="ECO:0000313" key="4">
    <source>
        <dbReference type="Proteomes" id="UP000233517"/>
    </source>
</evidence>
<proteinExistence type="predicted"/>
<keyword evidence="1" id="KW-1133">Transmembrane helix</keyword>
<name>A0A2N2E8Y1_9BACT</name>
<gene>
    <name evidence="3" type="ORF">CVU82_03930</name>
</gene>
<accession>A0A2N2E8Y1</accession>